<protein>
    <recommendedName>
        <fullName evidence="7">Rhodopsin domain-containing protein</fullName>
    </recommendedName>
</protein>
<dbReference type="InterPro" id="IPR049326">
    <property type="entry name" value="Rhodopsin_dom_fungi"/>
</dbReference>
<name>A0A8H4PWI2_9HYPO</name>
<keyword evidence="4 6" id="KW-0472">Membrane</keyword>
<dbReference type="Pfam" id="PF20684">
    <property type="entry name" value="Fung_rhodopsin"/>
    <property type="match status" value="1"/>
</dbReference>
<feature type="transmembrane region" description="Helical" evidence="6">
    <location>
        <begin position="31"/>
        <end position="55"/>
    </location>
</feature>
<feature type="transmembrane region" description="Helical" evidence="6">
    <location>
        <begin position="224"/>
        <end position="243"/>
    </location>
</feature>
<dbReference type="PANTHER" id="PTHR33048">
    <property type="entry name" value="PTH11-LIKE INTEGRAL MEMBRANE PROTEIN (AFU_ORTHOLOGUE AFUA_5G11245)"/>
    <property type="match status" value="1"/>
</dbReference>
<dbReference type="OrthoDB" id="5329176at2759"/>
<dbReference type="InterPro" id="IPR052337">
    <property type="entry name" value="SAT4-like"/>
</dbReference>
<feature type="transmembrane region" description="Helical" evidence="6">
    <location>
        <begin position="193"/>
        <end position="212"/>
    </location>
</feature>
<feature type="transmembrane region" description="Helical" evidence="6">
    <location>
        <begin position="142"/>
        <end position="165"/>
    </location>
</feature>
<accession>A0A8H4PWI2</accession>
<evidence type="ECO:0000256" key="1">
    <source>
        <dbReference type="ARBA" id="ARBA00004141"/>
    </source>
</evidence>
<proteinExistence type="inferred from homology"/>
<comment type="subcellular location">
    <subcellularLocation>
        <location evidence="1">Membrane</location>
        <topology evidence="1">Multi-pass membrane protein</topology>
    </subcellularLocation>
</comment>
<evidence type="ECO:0000256" key="4">
    <source>
        <dbReference type="ARBA" id="ARBA00023136"/>
    </source>
</evidence>
<evidence type="ECO:0000313" key="9">
    <source>
        <dbReference type="Proteomes" id="UP000557566"/>
    </source>
</evidence>
<evidence type="ECO:0000256" key="6">
    <source>
        <dbReference type="SAM" id="Phobius"/>
    </source>
</evidence>
<reference evidence="8 9" key="1">
    <citation type="journal article" date="2020" name="Genome Biol. Evol.">
        <title>A new high-quality draft genome assembly of the Chinese cordyceps Ophiocordyceps sinensis.</title>
        <authorList>
            <person name="Shu R."/>
            <person name="Zhang J."/>
            <person name="Meng Q."/>
            <person name="Zhang H."/>
            <person name="Zhou G."/>
            <person name="Li M."/>
            <person name="Wu P."/>
            <person name="Zhao Y."/>
            <person name="Chen C."/>
            <person name="Qin Q."/>
        </authorList>
    </citation>
    <scope>NUCLEOTIDE SEQUENCE [LARGE SCALE GENOMIC DNA]</scope>
    <source>
        <strain evidence="8 9">IOZ07</strain>
    </source>
</reference>
<organism evidence="8 9">
    <name type="scientific">Ophiocordyceps sinensis</name>
    <dbReference type="NCBI Taxonomy" id="72228"/>
    <lineage>
        <taxon>Eukaryota</taxon>
        <taxon>Fungi</taxon>
        <taxon>Dikarya</taxon>
        <taxon>Ascomycota</taxon>
        <taxon>Pezizomycotina</taxon>
        <taxon>Sordariomycetes</taxon>
        <taxon>Hypocreomycetidae</taxon>
        <taxon>Hypocreales</taxon>
        <taxon>Ophiocordycipitaceae</taxon>
        <taxon>Ophiocordyceps</taxon>
    </lineage>
</organism>
<evidence type="ECO:0000256" key="5">
    <source>
        <dbReference type="ARBA" id="ARBA00038359"/>
    </source>
</evidence>
<evidence type="ECO:0000256" key="3">
    <source>
        <dbReference type="ARBA" id="ARBA00022989"/>
    </source>
</evidence>
<dbReference type="PANTHER" id="PTHR33048:SF47">
    <property type="entry name" value="INTEGRAL MEMBRANE PROTEIN-RELATED"/>
    <property type="match status" value="1"/>
</dbReference>
<gene>
    <name evidence="8" type="ORF">G6O67_003505</name>
</gene>
<feature type="domain" description="Rhodopsin" evidence="7">
    <location>
        <begin position="53"/>
        <end position="284"/>
    </location>
</feature>
<keyword evidence="3 6" id="KW-1133">Transmembrane helix</keyword>
<dbReference type="GO" id="GO:0016020">
    <property type="term" value="C:membrane"/>
    <property type="evidence" value="ECO:0007669"/>
    <property type="project" value="UniProtKB-SubCell"/>
</dbReference>
<feature type="transmembrane region" description="Helical" evidence="6">
    <location>
        <begin position="67"/>
        <end position="88"/>
    </location>
</feature>
<feature type="transmembrane region" description="Helical" evidence="6">
    <location>
        <begin position="108"/>
        <end position="130"/>
    </location>
</feature>
<evidence type="ECO:0000313" key="8">
    <source>
        <dbReference type="EMBL" id="KAF4511733.1"/>
    </source>
</evidence>
<dbReference type="Proteomes" id="UP000557566">
    <property type="component" value="Unassembled WGS sequence"/>
</dbReference>
<evidence type="ECO:0000259" key="7">
    <source>
        <dbReference type="Pfam" id="PF20684"/>
    </source>
</evidence>
<evidence type="ECO:0000256" key="2">
    <source>
        <dbReference type="ARBA" id="ARBA00022692"/>
    </source>
</evidence>
<comment type="caution">
    <text evidence="8">The sequence shown here is derived from an EMBL/GenBank/DDBJ whole genome shotgun (WGS) entry which is preliminary data.</text>
</comment>
<comment type="similarity">
    <text evidence="5">Belongs to the SAT4 family.</text>
</comment>
<keyword evidence="2 6" id="KW-0812">Transmembrane</keyword>
<dbReference type="EMBL" id="JAAVMX010000003">
    <property type="protein sequence ID" value="KAF4511733.1"/>
    <property type="molecule type" value="Genomic_DNA"/>
</dbReference>
<keyword evidence="9" id="KW-1185">Reference proteome</keyword>
<sequence>MATNSSVDLCKVPAAPAPPGLQSNFDNPTTLAPVLMAVMIILVVWAVSFTAARFYINIRRLKLADYFNLLALVLLVAILGIQGTQLKVARHIWDVPACYFDADYARGIYIPAVLLQSGAFFAKASIFLLFHQLFAIKTSAKTAIRLGQTFNFLLYATGIAVATYYETPRAGEQWTAILDGRALIPLLWWETQSALSVLLDLYIFILPLPIIVGLRLSAKQRLSLIAVFSLALMGIGASIASLVERVKIVNSMDQTWISAILALCTFCEVSVAIIVSSAPAVSTFTRSHLVEMPVFILLSKIFTNTSRSRAGDSDVELASDNKLRLPSEDAPNSRGNDQLPRYQHVKDTAALKSWNTGNQRSGM</sequence>
<feature type="transmembrane region" description="Helical" evidence="6">
    <location>
        <begin position="255"/>
        <end position="276"/>
    </location>
</feature>
<dbReference type="AlphaFoldDB" id="A0A8H4PWI2"/>